<evidence type="ECO:0000313" key="2">
    <source>
        <dbReference type="EMBL" id="JAH35455.1"/>
    </source>
</evidence>
<dbReference type="EMBL" id="GBXM01073122">
    <property type="protein sequence ID" value="JAH35455.1"/>
    <property type="molecule type" value="Transcribed_RNA"/>
</dbReference>
<proteinExistence type="predicted"/>
<sequence length="35" mass="4160">MPPSWFLSKHGKSQSQFTEFQIPNTFSPTKQRFPF</sequence>
<accession>A0A0E9S475</accession>
<name>A0A0E9S475_ANGAN</name>
<reference evidence="2" key="1">
    <citation type="submission" date="2014-11" db="EMBL/GenBank/DDBJ databases">
        <authorList>
            <person name="Amaro Gonzalez C."/>
        </authorList>
    </citation>
    <scope>NUCLEOTIDE SEQUENCE</scope>
</reference>
<organism evidence="2">
    <name type="scientific">Anguilla anguilla</name>
    <name type="common">European freshwater eel</name>
    <name type="synonym">Muraena anguilla</name>
    <dbReference type="NCBI Taxonomy" id="7936"/>
    <lineage>
        <taxon>Eukaryota</taxon>
        <taxon>Metazoa</taxon>
        <taxon>Chordata</taxon>
        <taxon>Craniata</taxon>
        <taxon>Vertebrata</taxon>
        <taxon>Euteleostomi</taxon>
        <taxon>Actinopterygii</taxon>
        <taxon>Neopterygii</taxon>
        <taxon>Teleostei</taxon>
        <taxon>Anguilliformes</taxon>
        <taxon>Anguillidae</taxon>
        <taxon>Anguilla</taxon>
    </lineage>
</organism>
<reference evidence="2" key="2">
    <citation type="journal article" date="2015" name="Fish Shellfish Immunol.">
        <title>Early steps in the European eel (Anguilla anguilla)-Vibrio vulnificus interaction in the gills: Role of the RtxA13 toxin.</title>
        <authorList>
            <person name="Callol A."/>
            <person name="Pajuelo D."/>
            <person name="Ebbesson L."/>
            <person name="Teles M."/>
            <person name="MacKenzie S."/>
            <person name="Amaro C."/>
        </authorList>
    </citation>
    <scope>NUCLEOTIDE SEQUENCE</scope>
</reference>
<evidence type="ECO:0000256" key="1">
    <source>
        <dbReference type="SAM" id="MobiDB-lite"/>
    </source>
</evidence>
<feature type="region of interest" description="Disordered" evidence="1">
    <location>
        <begin position="1"/>
        <end position="21"/>
    </location>
</feature>
<protein>
    <submittedName>
        <fullName evidence="2">Uncharacterized protein</fullName>
    </submittedName>
</protein>
<dbReference type="AlphaFoldDB" id="A0A0E9S475"/>